<evidence type="ECO:0000313" key="4">
    <source>
        <dbReference type="Proteomes" id="UP001295794"/>
    </source>
</evidence>
<keyword evidence="2" id="KW-1133">Transmembrane helix</keyword>
<feature type="transmembrane region" description="Helical" evidence="2">
    <location>
        <begin position="329"/>
        <end position="351"/>
    </location>
</feature>
<dbReference type="AlphaFoldDB" id="A0AAD2HGA7"/>
<reference evidence="3" key="1">
    <citation type="submission" date="2023-11" db="EMBL/GenBank/DDBJ databases">
        <authorList>
            <person name="De Vega J J."/>
            <person name="De Vega J J."/>
        </authorList>
    </citation>
    <scope>NUCLEOTIDE SEQUENCE</scope>
</reference>
<evidence type="ECO:0000256" key="2">
    <source>
        <dbReference type="SAM" id="Phobius"/>
    </source>
</evidence>
<gene>
    <name evidence="3" type="ORF">MYCIT1_LOCUS23243</name>
</gene>
<name>A0AAD2HGA7_9AGAR</name>
<protein>
    <recommendedName>
        <fullName evidence="5">Transmembrane protein</fullName>
    </recommendedName>
</protein>
<evidence type="ECO:0000256" key="1">
    <source>
        <dbReference type="SAM" id="MobiDB-lite"/>
    </source>
</evidence>
<keyword evidence="2" id="KW-0472">Membrane</keyword>
<feature type="compositionally biased region" description="Basic and acidic residues" evidence="1">
    <location>
        <begin position="477"/>
        <end position="488"/>
    </location>
</feature>
<evidence type="ECO:0008006" key="5">
    <source>
        <dbReference type="Google" id="ProtNLM"/>
    </source>
</evidence>
<dbReference type="Gene3D" id="2.60.120.260">
    <property type="entry name" value="Galactose-binding domain-like"/>
    <property type="match status" value="1"/>
</dbReference>
<evidence type="ECO:0000313" key="3">
    <source>
        <dbReference type="EMBL" id="CAK5275473.1"/>
    </source>
</evidence>
<dbReference type="Proteomes" id="UP001295794">
    <property type="component" value="Unassembled WGS sequence"/>
</dbReference>
<sequence length="501" mass="52819">MSSATPLTIMVTDQSPEWTFFPSSEGSSNTTWQSAWTGTPDSAYDPRHKANNIPSGSSSHVTTFSGASAQIEFVGTRVSVFGQGTAGAYTTTLDDGAPVAGAPSGSVLATYKDLDAHAKHTLLLKANGTQPLALSYASIDLWSDVGSASVVNTTQVAVSIQGDGSAQTNSFYSTSGSGFSNQHNQDQGGYTRLDTNAAGAYISFTCTNSSAVFIYGTTNYNHGNLSVEINPAVGSSSGPRVLSGTSKWFVLDNLIYWESGLNPSTSYRVTLTNLNDGNYSDIHSVVLMNVQNTSSTSSVSVSPSSTSSSFRTSPSAIQPQHVDRHDGKIAGITVGAVLGAIALLLAAFVCLRRRYRRKPRLRSTTSSDGLVITPYKHTPQNSMTLGHLRNSSVQQANFNELGYGSYSPTATSSMQDSRGGMYSGVNYSQVPLSDDFNPYADVPPSPRLAVGGGHSLPSRKSGLLPNTGSSSSSRSPARQEVDAGRFEETLPPNYDPSWAAA</sequence>
<feature type="compositionally biased region" description="Low complexity" evidence="1">
    <location>
        <begin position="295"/>
        <end position="315"/>
    </location>
</feature>
<proteinExistence type="predicted"/>
<keyword evidence="2" id="KW-0812">Transmembrane</keyword>
<feature type="region of interest" description="Disordered" evidence="1">
    <location>
        <begin position="295"/>
        <end position="320"/>
    </location>
</feature>
<comment type="caution">
    <text evidence="3">The sequence shown here is derived from an EMBL/GenBank/DDBJ whole genome shotgun (WGS) entry which is preliminary data.</text>
</comment>
<organism evidence="3 4">
    <name type="scientific">Mycena citricolor</name>
    <dbReference type="NCBI Taxonomy" id="2018698"/>
    <lineage>
        <taxon>Eukaryota</taxon>
        <taxon>Fungi</taxon>
        <taxon>Dikarya</taxon>
        <taxon>Basidiomycota</taxon>
        <taxon>Agaricomycotina</taxon>
        <taxon>Agaricomycetes</taxon>
        <taxon>Agaricomycetidae</taxon>
        <taxon>Agaricales</taxon>
        <taxon>Marasmiineae</taxon>
        <taxon>Mycenaceae</taxon>
        <taxon>Mycena</taxon>
    </lineage>
</organism>
<dbReference type="EMBL" id="CAVNYO010000405">
    <property type="protein sequence ID" value="CAK5275473.1"/>
    <property type="molecule type" value="Genomic_DNA"/>
</dbReference>
<feature type="region of interest" description="Disordered" evidence="1">
    <location>
        <begin position="436"/>
        <end position="501"/>
    </location>
</feature>
<accession>A0AAD2HGA7</accession>
<keyword evidence="4" id="KW-1185">Reference proteome</keyword>